<feature type="transmembrane region" description="Helical" evidence="6">
    <location>
        <begin position="614"/>
        <end position="635"/>
    </location>
</feature>
<feature type="transmembrane region" description="Helical" evidence="6">
    <location>
        <begin position="31"/>
        <end position="52"/>
    </location>
</feature>
<accession>A0ABV9TGD2</accession>
<gene>
    <name evidence="8" type="ORF">ACFPCS_02900</name>
</gene>
<dbReference type="EMBL" id="JBHSIW010000004">
    <property type="protein sequence ID" value="MFC4902511.1"/>
    <property type="molecule type" value="Genomic_DNA"/>
</dbReference>
<keyword evidence="2 5" id="KW-0812">Transmembrane</keyword>
<dbReference type="RefSeq" id="WP_277552379.1">
    <property type="nucleotide sequence ID" value="NZ_JARAMH010000027.1"/>
</dbReference>
<dbReference type="PRINTS" id="PR01434">
    <property type="entry name" value="NADHDHGNASE5"/>
</dbReference>
<feature type="transmembrane region" description="Helical" evidence="6">
    <location>
        <begin position="127"/>
        <end position="145"/>
    </location>
</feature>
<comment type="caution">
    <text evidence="8">The sequence shown here is derived from an EMBL/GenBank/DDBJ whole genome shotgun (WGS) entry which is preliminary data.</text>
</comment>
<organism evidence="8 9">
    <name type="scientific">Kocuria oceani</name>
    <dbReference type="NCBI Taxonomy" id="988827"/>
    <lineage>
        <taxon>Bacteria</taxon>
        <taxon>Bacillati</taxon>
        <taxon>Actinomycetota</taxon>
        <taxon>Actinomycetes</taxon>
        <taxon>Micrococcales</taxon>
        <taxon>Micrococcaceae</taxon>
        <taxon>Kocuria</taxon>
    </lineage>
</organism>
<keyword evidence="3 6" id="KW-1133">Transmembrane helix</keyword>
<dbReference type="PANTHER" id="PTHR42829:SF2">
    <property type="entry name" value="NADH-UBIQUINONE OXIDOREDUCTASE CHAIN 5"/>
    <property type="match status" value="1"/>
</dbReference>
<dbReference type="Pfam" id="PF00361">
    <property type="entry name" value="Proton_antipo_M"/>
    <property type="match status" value="1"/>
</dbReference>
<feature type="transmembrane region" description="Helical" evidence="6">
    <location>
        <begin position="72"/>
        <end position="96"/>
    </location>
</feature>
<proteinExistence type="predicted"/>
<feature type="transmembrane region" description="Helical" evidence="6">
    <location>
        <begin position="166"/>
        <end position="185"/>
    </location>
</feature>
<feature type="transmembrane region" description="Helical" evidence="6">
    <location>
        <begin position="432"/>
        <end position="453"/>
    </location>
</feature>
<dbReference type="InterPro" id="IPR003945">
    <property type="entry name" value="NU5C-like"/>
</dbReference>
<evidence type="ECO:0000256" key="6">
    <source>
        <dbReference type="SAM" id="Phobius"/>
    </source>
</evidence>
<name>A0ABV9TGD2_9MICC</name>
<feature type="transmembrane region" description="Helical" evidence="6">
    <location>
        <begin position="6"/>
        <end position="24"/>
    </location>
</feature>
<feature type="transmembrane region" description="Helical" evidence="6">
    <location>
        <begin position="390"/>
        <end position="411"/>
    </location>
</feature>
<protein>
    <submittedName>
        <fullName evidence="8">NADH-quinone oxidoreductase subunit L</fullName>
    </submittedName>
</protein>
<evidence type="ECO:0000256" key="3">
    <source>
        <dbReference type="ARBA" id="ARBA00022989"/>
    </source>
</evidence>
<feature type="transmembrane region" description="Helical" evidence="6">
    <location>
        <begin position="323"/>
        <end position="341"/>
    </location>
</feature>
<feature type="transmembrane region" description="Helical" evidence="6">
    <location>
        <begin position="292"/>
        <end position="317"/>
    </location>
</feature>
<sequence length="636" mass="63832">MTGAQAALLAMVVLPATVGAVLALTRVERAAAPVAVLAAGLTTVLAVVVALARPAVAYPFVAGADFALEVDALAALTAPMVAVVTFLVLIFAACTIRASPARFHGLMLIFAAAALTTATAASLPALLFAWELMGATSYALIGFWWRDTDRVSAGLTAFVTTRTADLGLYVAAGAALVGGAGMTLADLPVAGDPWRHVAAAGILVAALGKAAQLPFSFWLSGAMKGPSPVSALLHSAAMVAMGGYLLLRVEPLLASTGWAGAVAAWIGMVTAVLMGVVALAQRELKQLLAASTVAQLGFVVTAAGVGAVSGGAAHLVAHASTKALLFLAAGAWLTALGTEELTALRGVARRWRVVGVAATVGALALAGIAPLSLWATKDAVLAAALETSPWLYAAGLVAAGLSAAYAGKAVWTIWRRGAHAQLQEGGTGEVGLLEQAPLVVLAAGAAVLGVLALPPVSRTLAEALGGHGEVAPLELVVSAATAAAVVLLMLHLRAPEPGWATGWLGLEAAAHAVVVRPALGLAHALARFDDLILDRAVTAAAGAVPALAWAAARTDDRVLDAGVEATAHAADAAGRCAARLDDTVVDGAVEGFAGRVRRLGQLARAPQTGAVHQYFLQAVAVLAVGVVAWSVYAVMG</sequence>
<evidence type="ECO:0000313" key="9">
    <source>
        <dbReference type="Proteomes" id="UP001595797"/>
    </source>
</evidence>
<feature type="transmembrane region" description="Helical" evidence="6">
    <location>
        <begin position="197"/>
        <end position="219"/>
    </location>
</feature>
<feature type="domain" description="NADH:quinone oxidoreductase/Mrp antiporter transmembrane" evidence="7">
    <location>
        <begin position="121"/>
        <end position="401"/>
    </location>
</feature>
<comment type="subcellular location">
    <subcellularLocation>
        <location evidence="1">Endomembrane system</location>
        <topology evidence="1">Multi-pass membrane protein</topology>
    </subcellularLocation>
    <subcellularLocation>
        <location evidence="5">Membrane</location>
        <topology evidence="5">Multi-pass membrane protein</topology>
    </subcellularLocation>
</comment>
<dbReference type="PANTHER" id="PTHR42829">
    <property type="entry name" value="NADH-UBIQUINONE OXIDOREDUCTASE CHAIN 5"/>
    <property type="match status" value="1"/>
</dbReference>
<evidence type="ECO:0000313" key="8">
    <source>
        <dbReference type="EMBL" id="MFC4902511.1"/>
    </source>
</evidence>
<feature type="transmembrane region" description="Helical" evidence="6">
    <location>
        <begin position="231"/>
        <end position="247"/>
    </location>
</feature>
<keyword evidence="4 6" id="KW-0472">Membrane</keyword>
<evidence type="ECO:0000259" key="7">
    <source>
        <dbReference type="Pfam" id="PF00361"/>
    </source>
</evidence>
<dbReference type="Proteomes" id="UP001595797">
    <property type="component" value="Unassembled WGS sequence"/>
</dbReference>
<keyword evidence="9" id="KW-1185">Reference proteome</keyword>
<evidence type="ECO:0000256" key="5">
    <source>
        <dbReference type="RuleBase" id="RU000320"/>
    </source>
</evidence>
<feature type="transmembrane region" description="Helical" evidence="6">
    <location>
        <begin position="473"/>
        <end position="492"/>
    </location>
</feature>
<feature type="transmembrane region" description="Helical" evidence="6">
    <location>
        <begin position="259"/>
        <end position="280"/>
    </location>
</feature>
<evidence type="ECO:0000256" key="2">
    <source>
        <dbReference type="ARBA" id="ARBA00022692"/>
    </source>
</evidence>
<feature type="transmembrane region" description="Helical" evidence="6">
    <location>
        <begin position="353"/>
        <end position="375"/>
    </location>
</feature>
<evidence type="ECO:0000256" key="1">
    <source>
        <dbReference type="ARBA" id="ARBA00004127"/>
    </source>
</evidence>
<evidence type="ECO:0000256" key="4">
    <source>
        <dbReference type="ARBA" id="ARBA00023136"/>
    </source>
</evidence>
<dbReference type="InterPro" id="IPR001750">
    <property type="entry name" value="ND/Mrp_TM"/>
</dbReference>
<dbReference type="Gene3D" id="1.20.5.2700">
    <property type="match status" value="1"/>
</dbReference>
<feature type="transmembrane region" description="Helical" evidence="6">
    <location>
        <begin position="103"/>
        <end position="121"/>
    </location>
</feature>
<reference evidence="9" key="1">
    <citation type="journal article" date="2019" name="Int. J. Syst. Evol. Microbiol.">
        <title>The Global Catalogue of Microorganisms (GCM) 10K type strain sequencing project: providing services to taxonomists for standard genome sequencing and annotation.</title>
        <authorList>
            <consortium name="The Broad Institute Genomics Platform"/>
            <consortium name="The Broad Institute Genome Sequencing Center for Infectious Disease"/>
            <person name="Wu L."/>
            <person name="Ma J."/>
        </authorList>
    </citation>
    <scope>NUCLEOTIDE SEQUENCE [LARGE SCALE GENOMIC DNA]</scope>
    <source>
        <strain evidence="9">CGMCC 4.6946</strain>
    </source>
</reference>